<gene>
    <name evidence="1" type="ORF">H9742_14145</name>
</gene>
<accession>A0A9D1R7S9</accession>
<evidence type="ECO:0000313" key="2">
    <source>
        <dbReference type="Proteomes" id="UP000824265"/>
    </source>
</evidence>
<proteinExistence type="predicted"/>
<dbReference type="AlphaFoldDB" id="A0A9D1R7S9"/>
<dbReference type="Proteomes" id="UP000824265">
    <property type="component" value="Unassembled WGS sequence"/>
</dbReference>
<dbReference type="EMBL" id="DXGH01000073">
    <property type="protein sequence ID" value="HIW82637.1"/>
    <property type="molecule type" value="Genomic_DNA"/>
</dbReference>
<sequence length="142" mass="15827">MRSLKKNMQKLHYSLYSKQIMIYEKDENGNIIYDEIDGEVLPRIIAERAGYSEPVSFYANISAANGTSDSEVFGVSLDYTKTISTSDMTLPISETSLIWFETEPTYNDDGTVNEASADYSVVAVARSLNNVVYAIKKLAKEG</sequence>
<name>A0A9D1R7S9_9FIRM</name>
<reference evidence="1" key="1">
    <citation type="journal article" date="2021" name="PeerJ">
        <title>Extensive microbial diversity within the chicken gut microbiome revealed by metagenomics and culture.</title>
        <authorList>
            <person name="Gilroy R."/>
            <person name="Ravi A."/>
            <person name="Getino M."/>
            <person name="Pursley I."/>
            <person name="Horton D.L."/>
            <person name="Alikhan N.F."/>
            <person name="Baker D."/>
            <person name="Gharbi K."/>
            <person name="Hall N."/>
            <person name="Watson M."/>
            <person name="Adriaenssens E.M."/>
            <person name="Foster-Nyarko E."/>
            <person name="Jarju S."/>
            <person name="Secka A."/>
            <person name="Antonio M."/>
            <person name="Oren A."/>
            <person name="Chaudhuri R.R."/>
            <person name="La Ragione R."/>
            <person name="Hildebrand F."/>
            <person name="Pallen M.J."/>
        </authorList>
    </citation>
    <scope>NUCLEOTIDE SEQUENCE</scope>
    <source>
        <strain evidence="1">CHK195-6426</strain>
    </source>
</reference>
<reference evidence="1" key="2">
    <citation type="submission" date="2021-04" db="EMBL/GenBank/DDBJ databases">
        <authorList>
            <person name="Gilroy R."/>
        </authorList>
    </citation>
    <scope>NUCLEOTIDE SEQUENCE</scope>
    <source>
        <strain evidence="1">CHK195-6426</strain>
    </source>
</reference>
<evidence type="ECO:0000313" key="1">
    <source>
        <dbReference type="EMBL" id="HIW82637.1"/>
    </source>
</evidence>
<comment type="caution">
    <text evidence="1">The sequence shown here is derived from an EMBL/GenBank/DDBJ whole genome shotgun (WGS) entry which is preliminary data.</text>
</comment>
<protein>
    <submittedName>
        <fullName evidence="1">Uncharacterized protein</fullName>
    </submittedName>
</protein>
<organism evidence="1 2">
    <name type="scientific">Candidatus Acetatifactor stercoripullorum</name>
    <dbReference type="NCBI Taxonomy" id="2838414"/>
    <lineage>
        <taxon>Bacteria</taxon>
        <taxon>Bacillati</taxon>
        <taxon>Bacillota</taxon>
        <taxon>Clostridia</taxon>
        <taxon>Lachnospirales</taxon>
        <taxon>Lachnospiraceae</taxon>
        <taxon>Acetatifactor</taxon>
    </lineage>
</organism>